<organism evidence="2 3">
    <name type="scientific">Actinoallomurus iriomotensis</name>
    <dbReference type="NCBI Taxonomy" id="478107"/>
    <lineage>
        <taxon>Bacteria</taxon>
        <taxon>Bacillati</taxon>
        <taxon>Actinomycetota</taxon>
        <taxon>Actinomycetes</taxon>
        <taxon>Streptosporangiales</taxon>
        <taxon>Thermomonosporaceae</taxon>
        <taxon>Actinoallomurus</taxon>
    </lineage>
</organism>
<reference evidence="2" key="1">
    <citation type="submission" date="2023-03" db="EMBL/GenBank/DDBJ databases">
        <title>Actinoallomurus iriomotensis NBRC 103684.</title>
        <authorList>
            <person name="Ichikawa N."/>
            <person name="Sato H."/>
            <person name="Tonouchi N."/>
        </authorList>
    </citation>
    <scope>NUCLEOTIDE SEQUENCE</scope>
    <source>
        <strain evidence="2">NBRC 103684</strain>
    </source>
</reference>
<dbReference type="Proteomes" id="UP001165074">
    <property type="component" value="Unassembled WGS sequence"/>
</dbReference>
<keyword evidence="3" id="KW-1185">Reference proteome</keyword>
<name>A0A9W6S6N9_9ACTN</name>
<protein>
    <submittedName>
        <fullName evidence="2">Uncharacterized protein</fullName>
    </submittedName>
</protein>
<gene>
    <name evidence="2" type="ORF">Airi02_075050</name>
</gene>
<dbReference type="EMBL" id="BSTK01000013">
    <property type="protein sequence ID" value="GLY89576.1"/>
    <property type="molecule type" value="Genomic_DNA"/>
</dbReference>
<evidence type="ECO:0000256" key="1">
    <source>
        <dbReference type="SAM" id="MobiDB-lite"/>
    </source>
</evidence>
<proteinExistence type="predicted"/>
<feature type="region of interest" description="Disordered" evidence="1">
    <location>
        <begin position="43"/>
        <end position="139"/>
    </location>
</feature>
<feature type="compositionally biased region" description="Low complexity" evidence="1">
    <location>
        <begin position="72"/>
        <end position="95"/>
    </location>
</feature>
<sequence>MAPTRTPTPLPLTVPPVARRTAATLSLGAGGTVAVIRWGEDARVEGGGFGGGPRREVAPAAGGARDGDDLADGAAGRVPHGGDAVAGAGGTVAVTRRGKSAGLGAVGPEDGPRPPRGAHPTSIVKRRNARAKDRRGGCG</sequence>
<feature type="compositionally biased region" description="Basic and acidic residues" evidence="1">
    <location>
        <begin position="130"/>
        <end position="139"/>
    </location>
</feature>
<evidence type="ECO:0000313" key="3">
    <source>
        <dbReference type="Proteomes" id="UP001165074"/>
    </source>
</evidence>
<dbReference type="AlphaFoldDB" id="A0A9W6S6N9"/>
<accession>A0A9W6S6N9</accession>
<comment type="caution">
    <text evidence="2">The sequence shown here is derived from an EMBL/GenBank/DDBJ whole genome shotgun (WGS) entry which is preliminary data.</text>
</comment>
<evidence type="ECO:0000313" key="2">
    <source>
        <dbReference type="EMBL" id="GLY89576.1"/>
    </source>
</evidence>